<geneLocation type="plasmid" evidence="10">
    <name>sgtm_pl1 dna</name>
</geneLocation>
<dbReference type="AlphaFoldDB" id="A0A809SB68"/>
<comment type="pathway">
    <text evidence="2">Amino-acid biosynthesis; L-arginine biosynthesis; L-arginine from L-ornithine and carbamoyl phosphate: step 3/3.</text>
</comment>
<dbReference type="InterPro" id="IPR022761">
    <property type="entry name" value="Fumarate_lyase_N"/>
</dbReference>
<dbReference type="PANTHER" id="PTHR43814:SF1">
    <property type="entry name" value="ARGININOSUCCINATE LYASE"/>
    <property type="match status" value="1"/>
</dbReference>
<keyword evidence="9" id="KW-0614">Plasmid</keyword>
<dbReference type="CDD" id="cd01359">
    <property type="entry name" value="Argininosuccinate_lyase"/>
    <property type="match status" value="1"/>
</dbReference>
<feature type="domain" description="Argininosuccinate lyase C-terminal" evidence="8">
    <location>
        <begin position="369"/>
        <end position="432"/>
    </location>
</feature>
<evidence type="ECO:0000313" key="10">
    <source>
        <dbReference type="Proteomes" id="UP000463939"/>
    </source>
</evidence>
<evidence type="ECO:0000256" key="2">
    <source>
        <dbReference type="ARBA" id="ARBA00004941"/>
    </source>
</evidence>
<sequence>MDDTGRIKKTIDPVLQSIIFKTPDRKVLLTELGYIAEVDQAHVLMLLKCGLINQADSAKLLAEIGYLLRSDFEPLKDVHPARGLYLMYENYLIEKLGISVGGMLQTGRSRNDLSATITKMKTRNELFSLIKAALNLIESLEMRAKKNGDAVLPGYTHYQPAFPITLAHYFNGISYALVRDIQALLVIEGMLSISPLGAGAGGGTSISIDPNYTASLLGFSSSANNSIDAIASRDYILRVLSSSAIMGLTLSRLAADLLLWSTHEFGFIRLPDELVGSSSMMPQKRNPFLLEHVKGRSGSPAAAFQHALLAMHATPYGNSVAVGTEAIKGFDLAMEEIRSALLILERHIVVLEIDSERMLQAAIDGNVCATNLAEYLVLNEGYDFRSAHHQIGEKITAAESEGMNGVQIAAEYLCKELTKDECREKFSPINIVASTMFGGGPGHKGWSNERICFNETLVEIRTKLTKAINRCNKSDKTRQLLVKKTIETVAQ</sequence>
<dbReference type="PRINTS" id="PR00145">
    <property type="entry name" value="ARGSUCLYASE"/>
</dbReference>
<proteinExistence type="predicted"/>
<keyword evidence="5 9" id="KW-0456">Lyase</keyword>
<dbReference type="InterPro" id="IPR000362">
    <property type="entry name" value="Fumarate_lyase_fam"/>
</dbReference>
<dbReference type="SUPFAM" id="SSF48557">
    <property type="entry name" value="L-aspartase-like"/>
    <property type="match status" value="1"/>
</dbReference>
<dbReference type="UniPathway" id="UPA00068">
    <property type="reaction ID" value="UER00114"/>
</dbReference>
<dbReference type="GO" id="GO:0004056">
    <property type="term" value="F:argininosuccinate lyase activity"/>
    <property type="evidence" value="ECO:0007669"/>
    <property type="project" value="UniProtKB-UniRule"/>
</dbReference>
<dbReference type="EMBL" id="AP021882">
    <property type="protein sequence ID" value="BBP02513.1"/>
    <property type="molecule type" value="Genomic_DNA"/>
</dbReference>
<dbReference type="PANTHER" id="PTHR43814">
    <property type="entry name" value="ARGININOSUCCINATE LYASE"/>
    <property type="match status" value="1"/>
</dbReference>
<name>A0A809SB68_9PROT</name>
<accession>A0A809SB68</accession>
<reference evidence="10" key="1">
    <citation type="submission" date="2019-11" db="EMBL/GenBank/DDBJ databases">
        <title>Isolation and characterization of a novel species in the genus Sulfuriferula.</title>
        <authorList>
            <person name="Mochizuki J."/>
            <person name="Kojima H."/>
            <person name="Fukui M."/>
        </authorList>
    </citation>
    <scope>NUCLEOTIDE SEQUENCE [LARGE SCALE GENOMIC DNA]</scope>
    <source>
        <strain evidence="10">SGTM</strain>
        <plasmid evidence="10">sgtm_pl1 dna</plasmid>
    </source>
</reference>
<protein>
    <recommendedName>
        <fullName evidence="3 6">Argininosuccinate lyase</fullName>
        <ecNumber evidence="3 6">4.3.2.1</ecNumber>
    </recommendedName>
</protein>
<keyword evidence="4" id="KW-0028">Amino-acid biosynthesis</keyword>
<evidence type="ECO:0000256" key="5">
    <source>
        <dbReference type="ARBA" id="ARBA00023239"/>
    </source>
</evidence>
<organism evidence="9 10">
    <name type="scientific">Sulfuriferula nivalis</name>
    <dbReference type="NCBI Taxonomy" id="2675298"/>
    <lineage>
        <taxon>Bacteria</taxon>
        <taxon>Pseudomonadati</taxon>
        <taxon>Pseudomonadota</taxon>
        <taxon>Betaproteobacteria</taxon>
        <taxon>Nitrosomonadales</taxon>
        <taxon>Sulfuricellaceae</taxon>
        <taxon>Sulfuriferula</taxon>
    </lineage>
</organism>
<dbReference type="GO" id="GO:0042450">
    <property type="term" value="P:L-arginine biosynthetic process via ornithine"/>
    <property type="evidence" value="ECO:0007669"/>
    <property type="project" value="UniProtKB-UniRule"/>
</dbReference>
<keyword evidence="10" id="KW-1185">Reference proteome</keyword>
<dbReference type="Gene3D" id="1.20.200.10">
    <property type="entry name" value="Fumarase/aspartase (Central domain)"/>
    <property type="match status" value="1"/>
</dbReference>
<dbReference type="Gene3D" id="1.10.275.10">
    <property type="entry name" value="Fumarase/aspartase (N-terminal domain)"/>
    <property type="match status" value="1"/>
</dbReference>
<keyword evidence="4" id="KW-0055">Arginine biosynthesis</keyword>
<evidence type="ECO:0000256" key="6">
    <source>
        <dbReference type="NCBIfam" id="TIGR00838"/>
    </source>
</evidence>
<dbReference type="Pfam" id="PF00206">
    <property type="entry name" value="Lyase_1"/>
    <property type="match status" value="1"/>
</dbReference>
<comment type="catalytic activity">
    <reaction evidence="1">
        <text>2-(N(omega)-L-arginino)succinate = fumarate + L-arginine</text>
        <dbReference type="Rhea" id="RHEA:24020"/>
        <dbReference type="ChEBI" id="CHEBI:29806"/>
        <dbReference type="ChEBI" id="CHEBI:32682"/>
        <dbReference type="ChEBI" id="CHEBI:57472"/>
        <dbReference type="EC" id="4.3.2.1"/>
    </reaction>
</comment>
<dbReference type="InterPro" id="IPR024083">
    <property type="entry name" value="Fumarase/histidase_N"/>
</dbReference>
<evidence type="ECO:0000256" key="3">
    <source>
        <dbReference type="ARBA" id="ARBA00012338"/>
    </source>
</evidence>
<dbReference type="InterPro" id="IPR008948">
    <property type="entry name" value="L-Aspartase-like"/>
</dbReference>
<evidence type="ECO:0000259" key="7">
    <source>
        <dbReference type="Pfam" id="PF00206"/>
    </source>
</evidence>
<evidence type="ECO:0000256" key="1">
    <source>
        <dbReference type="ARBA" id="ARBA00000985"/>
    </source>
</evidence>
<dbReference type="KEGG" id="sniv:SFSGTM_32210"/>
<dbReference type="RefSeq" id="WP_162086406.1">
    <property type="nucleotide sequence ID" value="NZ_AP021882.1"/>
</dbReference>
<dbReference type="InterPro" id="IPR009049">
    <property type="entry name" value="Argininosuccinate_lyase"/>
</dbReference>
<evidence type="ECO:0000259" key="8">
    <source>
        <dbReference type="Pfam" id="PF14698"/>
    </source>
</evidence>
<dbReference type="PRINTS" id="PR00149">
    <property type="entry name" value="FUMRATELYASE"/>
</dbReference>
<dbReference type="Proteomes" id="UP000463939">
    <property type="component" value="Plasmid SGTM_pl1"/>
</dbReference>
<feature type="domain" description="Fumarate lyase N-terminal" evidence="7">
    <location>
        <begin position="94"/>
        <end position="297"/>
    </location>
</feature>
<gene>
    <name evidence="9" type="primary">argH_2</name>
    <name evidence="9" type="ORF">SFSGTM_32210</name>
</gene>
<dbReference type="NCBIfam" id="TIGR00838">
    <property type="entry name" value="argH"/>
    <property type="match status" value="1"/>
</dbReference>
<dbReference type="InterPro" id="IPR029419">
    <property type="entry name" value="Arg_succ_lyase_C"/>
</dbReference>
<dbReference type="Pfam" id="PF14698">
    <property type="entry name" value="ASL_C2"/>
    <property type="match status" value="1"/>
</dbReference>
<dbReference type="EC" id="4.3.2.1" evidence="3 6"/>
<evidence type="ECO:0000256" key="4">
    <source>
        <dbReference type="ARBA" id="ARBA00022571"/>
    </source>
</evidence>
<evidence type="ECO:0000313" key="9">
    <source>
        <dbReference type="EMBL" id="BBP02513.1"/>
    </source>
</evidence>
<dbReference type="Gene3D" id="1.10.40.30">
    <property type="entry name" value="Fumarase/aspartase (C-terminal domain)"/>
    <property type="match status" value="1"/>
</dbReference>
<dbReference type="GO" id="GO:0005829">
    <property type="term" value="C:cytosol"/>
    <property type="evidence" value="ECO:0007669"/>
    <property type="project" value="TreeGrafter"/>
</dbReference>